<evidence type="ECO:0000259" key="3">
    <source>
        <dbReference type="PROSITE" id="PS50966"/>
    </source>
</evidence>
<name>A0AAF0XQV6_DAUCS</name>
<dbReference type="EMBL" id="CP093350">
    <property type="protein sequence ID" value="WOH11444.1"/>
    <property type="molecule type" value="Genomic_DNA"/>
</dbReference>
<keyword evidence="1" id="KW-0863">Zinc-finger</keyword>
<dbReference type="Proteomes" id="UP000077755">
    <property type="component" value="Chromosome 8"/>
</dbReference>
<dbReference type="InterPro" id="IPR018289">
    <property type="entry name" value="MULE_transposase_dom"/>
</dbReference>
<dbReference type="PANTHER" id="PTHR47718">
    <property type="entry name" value="OS01G0519700 PROTEIN"/>
    <property type="match status" value="1"/>
</dbReference>
<gene>
    <name evidence="4" type="ORF">DCAR_0830931</name>
</gene>
<dbReference type="InterPro" id="IPR004330">
    <property type="entry name" value="FAR1_DNA_bnd_dom"/>
</dbReference>
<protein>
    <recommendedName>
        <fullName evidence="3">SWIM-type domain-containing protein</fullName>
    </recommendedName>
</protein>
<sequence length="788" mass="90094">MIISDLSKISVNQGSSCGDSSNISVVEVSRAVCSTGSNDSVDNYTVSPGGMRYYIPSCVDAVDTPVCNQVFDSLEKAYRFYKEYGRLGGFDVRKATEKKDSDGTIILKHFVCSKEGFNEVKFGNSDEVVAKGVRGRRTVTRRCGCKAKFVVKITSQNRYYVLNFVELHNHTLASETGRQFLRASREMTVGLRSIVFDAAKVNIGCSKTFSLVKEMTGGYANVGATLRDFRNFDRDLKEFVGERDGQMLIDKFRVMQETSKSFYFAHEVDAEGHLTMLFWADPVGRRNFEIYGDAVSFDATFDTNKYNMIFAPFTGVDKHDRCVTFAACLLSKEDICHYNWAFKQFVKAMGRNPVVFITDQCPAMKVAVPVSFCGDNDLVPSKHRLCMWHIMQKFPIKVGNRLCKETDFMEKMKKYIWSSNLEIEEFENGWQSVIKEFNLEDNKWLADMYEIRKSWIPSYFRDNPMFGLMRTTSRSESENFFFGQFHRQGDTLCEFWLRFESAMHRQRNETERLDHESNSGKPNTLSRWFLEDDAADLFTRTIFYKVQEEILASCLEMQIKRMSEEVDGVTQLDIKDVKVKDKLFKVAVSRTHAVCSCKKFVMCGILCRHAFCGLKQIGVTKFPRSLVLNRWMKIAECGTSSQSVALSSDFFKMEQVSLKLTNLWFDFRQTLNKAGVQMDKLDYVHKIIKQITTDLENCGGDGADFSKRDHIAAMVGEQPVGDVSILVPNVCKNKGNYFKRLISEREKALNKANKRIRRCKECSGTNHDSRTCPRKKTGSTDARADNQS</sequence>
<feature type="domain" description="SWIM-type" evidence="3">
    <location>
        <begin position="584"/>
        <end position="618"/>
    </location>
</feature>
<reference evidence="4" key="2">
    <citation type="submission" date="2022-03" db="EMBL/GenBank/DDBJ databases">
        <title>Draft title - Genomic analysis of global carrot germplasm unveils the trajectory of domestication and the origin of high carotenoid orange carrot.</title>
        <authorList>
            <person name="Iorizzo M."/>
            <person name="Ellison S."/>
            <person name="Senalik D."/>
            <person name="Macko-Podgorni A."/>
            <person name="Grzebelus D."/>
            <person name="Bostan H."/>
            <person name="Rolling W."/>
            <person name="Curaba J."/>
            <person name="Simon P."/>
        </authorList>
    </citation>
    <scope>NUCLEOTIDE SEQUENCE</scope>
    <source>
        <tissue evidence="4">Leaf</tissue>
    </source>
</reference>
<dbReference type="AlphaFoldDB" id="A0AAF0XQV6"/>
<dbReference type="PANTHER" id="PTHR47718:SF18">
    <property type="entry name" value="PROTEIN FAR1-RELATED SEQUENCE 5-LIKE"/>
    <property type="match status" value="1"/>
</dbReference>
<keyword evidence="1" id="KW-0479">Metal-binding</keyword>
<accession>A0AAF0XQV6</accession>
<dbReference type="PROSITE" id="PS50966">
    <property type="entry name" value="ZF_SWIM"/>
    <property type="match status" value="1"/>
</dbReference>
<evidence type="ECO:0000256" key="1">
    <source>
        <dbReference type="PROSITE-ProRule" id="PRU00325"/>
    </source>
</evidence>
<keyword evidence="5" id="KW-1185">Reference proteome</keyword>
<dbReference type="Pfam" id="PF10551">
    <property type="entry name" value="MULE"/>
    <property type="match status" value="1"/>
</dbReference>
<feature type="region of interest" description="Disordered" evidence="2">
    <location>
        <begin position="763"/>
        <end position="788"/>
    </location>
</feature>
<keyword evidence="1" id="KW-0862">Zinc</keyword>
<evidence type="ECO:0000256" key="2">
    <source>
        <dbReference type="SAM" id="MobiDB-lite"/>
    </source>
</evidence>
<evidence type="ECO:0000313" key="5">
    <source>
        <dbReference type="Proteomes" id="UP000077755"/>
    </source>
</evidence>
<dbReference type="GO" id="GO:0008270">
    <property type="term" value="F:zinc ion binding"/>
    <property type="evidence" value="ECO:0007669"/>
    <property type="project" value="UniProtKB-KW"/>
</dbReference>
<evidence type="ECO:0000313" key="4">
    <source>
        <dbReference type="EMBL" id="WOH11444.1"/>
    </source>
</evidence>
<reference evidence="4" key="1">
    <citation type="journal article" date="2016" name="Nat. Genet.">
        <title>A high-quality carrot genome assembly provides new insights into carotenoid accumulation and asterid genome evolution.</title>
        <authorList>
            <person name="Iorizzo M."/>
            <person name="Ellison S."/>
            <person name="Senalik D."/>
            <person name="Zeng P."/>
            <person name="Satapoomin P."/>
            <person name="Huang J."/>
            <person name="Bowman M."/>
            <person name="Iovene M."/>
            <person name="Sanseverino W."/>
            <person name="Cavagnaro P."/>
            <person name="Yildiz M."/>
            <person name="Macko-Podgorni A."/>
            <person name="Moranska E."/>
            <person name="Grzebelus E."/>
            <person name="Grzebelus D."/>
            <person name="Ashrafi H."/>
            <person name="Zheng Z."/>
            <person name="Cheng S."/>
            <person name="Spooner D."/>
            <person name="Van Deynze A."/>
            <person name="Simon P."/>
        </authorList>
    </citation>
    <scope>NUCLEOTIDE SEQUENCE</scope>
    <source>
        <tissue evidence="4">Leaf</tissue>
    </source>
</reference>
<proteinExistence type="predicted"/>
<organism evidence="4 5">
    <name type="scientific">Daucus carota subsp. sativus</name>
    <name type="common">Carrot</name>
    <dbReference type="NCBI Taxonomy" id="79200"/>
    <lineage>
        <taxon>Eukaryota</taxon>
        <taxon>Viridiplantae</taxon>
        <taxon>Streptophyta</taxon>
        <taxon>Embryophyta</taxon>
        <taxon>Tracheophyta</taxon>
        <taxon>Spermatophyta</taxon>
        <taxon>Magnoliopsida</taxon>
        <taxon>eudicotyledons</taxon>
        <taxon>Gunneridae</taxon>
        <taxon>Pentapetalae</taxon>
        <taxon>asterids</taxon>
        <taxon>campanulids</taxon>
        <taxon>Apiales</taxon>
        <taxon>Apiaceae</taxon>
        <taxon>Apioideae</taxon>
        <taxon>Scandiceae</taxon>
        <taxon>Daucinae</taxon>
        <taxon>Daucus</taxon>
        <taxon>Daucus sect. Daucus</taxon>
    </lineage>
</organism>
<dbReference type="InterPro" id="IPR007527">
    <property type="entry name" value="Znf_SWIM"/>
</dbReference>
<dbReference type="Pfam" id="PF03101">
    <property type="entry name" value="FAR1"/>
    <property type="match status" value="1"/>
</dbReference>